<comment type="caution">
    <text evidence="2">The sequence shown here is derived from an EMBL/GenBank/DDBJ whole genome shotgun (WGS) entry which is preliminary data.</text>
</comment>
<dbReference type="Proteomes" id="UP000266841">
    <property type="component" value="Unassembled WGS sequence"/>
</dbReference>
<evidence type="ECO:0000313" key="2">
    <source>
        <dbReference type="EMBL" id="EJK43663.1"/>
    </source>
</evidence>
<proteinExistence type="predicted"/>
<reference evidence="2 3" key="1">
    <citation type="journal article" date="2012" name="Genome Biol.">
        <title>Genome and low-iron response of an oceanic diatom adapted to chronic iron limitation.</title>
        <authorList>
            <person name="Lommer M."/>
            <person name="Specht M."/>
            <person name="Roy A.S."/>
            <person name="Kraemer L."/>
            <person name="Andreson R."/>
            <person name="Gutowska M.A."/>
            <person name="Wolf J."/>
            <person name="Bergner S.V."/>
            <person name="Schilhabel M.B."/>
            <person name="Klostermeier U.C."/>
            <person name="Beiko R.G."/>
            <person name="Rosenstiel P."/>
            <person name="Hippler M."/>
            <person name="Laroche J."/>
        </authorList>
    </citation>
    <scope>NUCLEOTIDE SEQUENCE [LARGE SCALE GENOMIC DNA]</scope>
    <source>
        <strain evidence="2 3">CCMP1005</strain>
    </source>
</reference>
<feature type="compositionally biased region" description="Low complexity" evidence="1">
    <location>
        <begin position="100"/>
        <end position="110"/>
    </location>
</feature>
<sequence length="274" mass="30726">MASRLAKVATQRRRERRAKAASFSVSTESTASAWTAFSDADESRNQTENEKGVCSVGGAATFDDSTISSAAWTLNSKSQSLKSSSNGVNVDAAPPMIILSPSSKRTSTSSNRARFSQEQDAVTVSTASRRRRFARARATTPNPPLDRQDTLKTNNDYLNAKKKLDEVTAKLQLVQHEKQNLQQIVDSNNLSAKDKDQIIDNLEQRLGLAELELGEQKQKTREATSREEDNDQLRSELEQLLQERSANEEYQRTMKSERDKMESDLMECMERLET</sequence>
<feature type="region of interest" description="Disordered" evidence="1">
    <location>
        <begin position="98"/>
        <end position="151"/>
    </location>
</feature>
<dbReference type="EMBL" id="AGNL01050789">
    <property type="protein sequence ID" value="EJK43663.1"/>
    <property type="molecule type" value="Genomic_DNA"/>
</dbReference>
<feature type="region of interest" description="Disordered" evidence="1">
    <location>
        <begin position="1"/>
        <end position="24"/>
    </location>
</feature>
<evidence type="ECO:0000256" key="1">
    <source>
        <dbReference type="SAM" id="MobiDB-lite"/>
    </source>
</evidence>
<evidence type="ECO:0000313" key="3">
    <source>
        <dbReference type="Proteomes" id="UP000266841"/>
    </source>
</evidence>
<feature type="compositionally biased region" description="Polar residues" evidence="1">
    <location>
        <begin position="111"/>
        <end position="120"/>
    </location>
</feature>
<feature type="compositionally biased region" description="Basic and acidic residues" evidence="1">
    <location>
        <begin position="216"/>
        <end position="237"/>
    </location>
</feature>
<gene>
    <name evidence="2" type="ORF">THAOC_37871</name>
</gene>
<feature type="compositionally biased region" description="Basic residues" evidence="1">
    <location>
        <begin position="10"/>
        <end position="19"/>
    </location>
</feature>
<protein>
    <submittedName>
        <fullName evidence="2">Uncharacterized protein</fullName>
    </submittedName>
</protein>
<feature type="compositionally biased region" description="Basic and acidic residues" evidence="1">
    <location>
        <begin position="245"/>
        <end position="263"/>
    </location>
</feature>
<organism evidence="2 3">
    <name type="scientific">Thalassiosira oceanica</name>
    <name type="common">Marine diatom</name>
    <dbReference type="NCBI Taxonomy" id="159749"/>
    <lineage>
        <taxon>Eukaryota</taxon>
        <taxon>Sar</taxon>
        <taxon>Stramenopiles</taxon>
        <taxon>Ochrophyta</taxon>
        <taxon>Bacillariophyta</taxon>
        <taxon>Coscinodiscophyceae</taxon>
        <taxon>Thalassiosirophycidae</taxon>
        <taxon>Thalassiosirales</taxon>
        <taxon>Thalassiosiraceae</taxon>
        <taxon>Thalassiosira</taxon>
    </lineage>
</organism>
<name>K0QY46_THAOC</name>
<feature type="non-terminal residue" evidence="2">
    <location>
        <position position="274"/>
    </location>
</feature>
<dbReference type="eggNOG" id="ENOG502TA4G">
    <property type="taxonomic scope" value="Eukaryota"/>
</dbReference>
<feature type="region of interest" description="Disordered" evidence="1">
    <location>
        <begin position="216"/>
        <end position="263"/>
    </location>
</feature>
<dbReference type="AlphaFoldDB" id="K0QY46"/>
<accession>K0QY46</accession>
<keyword evidence="3" id="KW-1185">Reference proteome</keyword>